<reference evidence="1" key="1">
    <citation type="submission" date="2014-11" db="EMBL/GenBank/DDBJ databases">
        <authorList>
            <person name="Amaro Gonzalez C."/>
        </authorList>
    </citation>
    <scope>NUCLEOTIDE SEQUENCE</scope>
</reference>
<reference evidence="1" key="2">
    <citation type="journal article" date="2015" name="Fish Shellfish Immunol.">
        <title>Early steps in the European eel (Anguilla anguilla)-Vibrio vulnificus interaction in the gills: Role of the RtxA13 toxin.</title>
        <authorList>
            <person name="Callol A."/>
            <person name="Pajuelo D."/>
            <person name="Ebbesson L."/>
            <person name="Teles M."/>
            <person name="MacKenzie S."/>
            <person name="Amaro C."/>
        </authorList>
    </citation>
    <scope>NUCLEOTIDE SEQUENCE</scope>
</reference>
<accession>A0A0E9XNH4</accession>
<evidence type="ECO:0000313" key="1">
    <source>
        <dbReference type="EMBL" id="JAI03239.1"/>
    </source>
</evidence>
<proteinExistence type="predicted"/>
<protein>
    <submittedName>
        <fullName evidence="1">Uncharacterized protein</fullName>
    </submittedName>
</protein>
<name>A0A0E9XNH4_ANGAN</name>
<dbReference type="EMBL" id="GBXM01005339">
    <property type="protein sequence ID" value="JAI03239.1"/>
    <property type="molecule type" value="Transcribed_RNA"/>
</dbReference>
<dbReference type="AlphaFoldDB" id="A0A0E9XNH4"/>
<organism evidence="1">
    <name type="scientific">Anguilla anguilla</name>
    <name type="common">European freshwater eel</name>
    <name type="synonym">Muraena anguilla</name>
    <dbReference type="NCBI Taxonomy" id="7936"/>
    <lineage>
        <taxon>Eukaryota</taxon>
        <taxon>Metazoa</taxon>
        <taxon>Chordata</taxon>
        <taxon>Craniata</taxon>
        <taxon>Vertebrata</taxon>
        <taxon>Euteleostomi</taxon>
        <taxon>Actinopterygii</taxon>
        <taxon>Neopterygii</taxon>
        <taxon>Teleostei</taxon>
        <taxon>Anguilliformes</taxon>
        <taxon>Anguillidae</taxon>
        <taxon>Anguilla</taxon>
    </lineage>
</organism>
<sequence>MFCPINVISTDTPQCLPTVSSTFTRVIPEMCSKTLQSEA</sequence>